<gene>
    <name evidence="8" type="ORF">FRACYDRAFT_236230</name>
</gene>
<feature type="compositionally biased region" description="Basic and acidic residues" evidence="6">
    <location>
        <begin position="288"/>
        <end position="298"/>
    </location>
</feature>
<keyword evidence="3" id="KW-0223">Dioxygenase</keyword>
<keyword evidence="5" id="KW-0408">Iron</keyword>
<feature type="compositionally biased region" description="Acidic residues" evidence="6">
    <location>
        <begin position="399"/>
        <end position="419"/>
    </location>
</feature>
<evidence type="ECO:0000313" key="8">
    <source>
        <dbReference type="EMBL" id="OEU20161.1"/>
    </source>
</evidence>
<dbReference type="PANTHER" id="PTHR10869:SF247">
    <property type="entry name" value="FE2OG DIOXYGENASE DOMAIN-CONTAINING PROTEIN"/>
    <property type="match status" value="1"/>
</dbReference>
<feature type="region of interest" description="Disordered" evidence="6">
    <location>
        <begin position="341"/>
        <end position="366"/>
    </location>
</feature>
<dbReference type="KEGG" id="fcy:FRACYDRAFT_236230"/>
<keyword evidence="9" id="KW-1185">Reference proteome</keyword>
<dbReference type="InterPro" id="IPR045054">
    <property type="entry name" value="P4HA-like"/>
</dbReference>
<evidence type="ECO:0000256" key="3">
    <source>
        <dbReference type="ARBA" id="ARBA00022964"/>
    </source>
</evidence>
<feature type="domain" description="Fe2OG dioxygenase" evidence="7">
    <location>
        <begin position="566"/>
        <end position="743"/>
    </location>
</feature>
<dbReference type="OrthoDB" id="197550at2759"/>
<dbReference type="PROSITE" id="PS51471">
    <property type="entry name" value="FE2OG_OXY"/>
    <property type="match status" value="1"/>
</dbReference>
<dbReference type="SMART" id="SM00702">
    <property type="entry name" value="P4Hc"/>
    <property type="match status" value="1"/>
</dbReference>
<dbReference type="PANTHER" id="PTHR10869">
    <property type="entry name" value="PROLYL 4-HYDROXYLASE ALPHA SUBUNIT"/>
    <property type="match status" value="1"/>
</dbReference>
<dbReference type="EMBL" id="KV784355">
    <property type="protein sequence ID" value="OEU20161.1"/>
    <property type="molecule type" value="Genomic_DNA"/>
</dbReference>
<feature type="compositionally biased region" description="Acidic residues" evidence="6">
    <location>
        <begin position="268"/>
        <end position="284"/>
    </location>
</feature>
<feature type="region of interest" description="Disordered" evidence="6">
    <location>
        <begin position="1"/>
        <end position="63"/>
    </location>
</feature>
<name>A0A1E7FPS6_9STRA</name>
<comment type="cofactor">
    <cofactor evidence="1">
        <name>L-ascorbate</name>
        <dbReference type="ChEBI" id="CHEBI:38290"/>
    </cofactor>
</comment>
<protein>
    <recommendedName>
        <fullName evidence="7">Fe2OG dioxygenase domain-containing protein</fullName>
    </recommendedName>
</protein>
<feature type="compositionally biased region" description="Low complexity" evidence="6">
    <location>
        <begin position="49"/>
        <end position="63"/>
    </location>
</feature>
<dbReference type="Gene3D" id="2.60.120.620">
    <property type="entry name" value="q2cbj1_9rhob like domain"/>
    <property type="match status" value="1"/>
</dbReference>
<evidence type="ECO:0000259" key="7">
    <source>
        <dbReference type="PROSITE" id="PS51471"/>
    </source>
</evidence>
<feature type="region of interest" description="Disordered" evidence="6">
    <location>
        <begin position="214"/>
        <end position="234"/>
    </location>
</feature>
<sequence>MGKSKKRSRTKALHEAAANAAAAANKAKQQRRLLEDDNEIDNDDKKETTTSTEKGTSTITGTTTAPTVSDIAITIKTIKYLTINNNGNGNGNDGDDGNDGDGDETNTSTNNNYDLFHNSKQYKELRKVIHPLIIDRINKVYKNGIDYRSKVTNHLQHQRWLPALGALQGVKDYNQIPKQGTIQRWVRDVDSVDNNSNKIKMKLLSSILNCTNVTSNHSTNTTTTTTASSDGDDATATAATANMNKHDPLHALMAAQQKNSSSNNNSNIDDEYDEYDDDDDEYDNNDNSMKEKKEKGAIDDDDEDELKILKGWRIPTSSLFPSSSLDDNSLLLSKLKSITTTTGTGTELNTSNSNSSSSKTPNTQTQTQVVYREKASERTPPNHYDLILHATTTSTICETTEDDDEETEEEDEETEEEDEDRIIIKHNIPFLNTNGHSSSGAFVLENVLSSSECNEFIEMSSGSTATSTGSTISSNIVGYQKDHPLTLKEPTGIDSFEWYISKTIHNIIYNRVYKYLPKKSNHILTNNNNNSKSTATATATATGEEKEEEEEKRNNNNSNNSNILYGINRRWRFFRYGQDCVYRPHIDGSWPDSSLTKIKVKKNHNTTTPTASTDTRNETDNTLYEYKYEVDKTGNTRSYLTFLIYLNDNFEGGETKFYYPVTTTTTTTTTTSTTTSNKDNNTDNDTPATATATKTQTSLVARGVIPKRGSVLVFPQGNTASLLHEGSAVTKGIKYVIRTDVLYQQQQQS</sequence>
<evidence type="ECO:0000256" key="1">
    <source>
        <dbReference type="ARBA" id="ARBA00001961"/>
    </source>
</evidence>
<evidence type="ECO:0000256" key="6">
    <source>
        <dbReference type="SAM" id="MobiDB-lite"/>
    </source>
</evidence>
<proteinExistence type="predicted"/>
<dbReference type="InParanoid" id="A0A1E7FPS6"/>
<evidence type="ECO:0000256" key="2">
    <source>
        <dbReference type="ARBA" id="ARBA00022723"/>
    </source>
</evidence>
<reference evidence="8 9" key="1">
    <citation type="submission" date="2016-09" db="EMBL/GenBank/DDBJ databases">
        <title>Extensive genetic diversity and differential bi-allelic expression allows diatom success in the polar Southern Ocean.</title>
        <authorList>
            <consortium name="DOE Joint Genome Institute"/>
            <person name="Mock T."/>
            <person name="Otillar R.P."/>
            <person name="Strauss J."/>
            <person name="Dupont C."/>
            <person name="Frickenhaus S."/>
            <person name="Maumus F."/>
            <person name="Mcmullan M."/>
            <person name="Sanges R."/>
            <person name="Schmutz J."/>
            <person name="Toseland A."/>
            <person name="Valas R."/>
            <person name="Veluchamy A."/>
            <person name="Ward B.J."/>
            <person name="Allen A."/>
            <person name="Barry K."/>
            <person name="Falciatore A."/>
            <person name="Ferrante M."/>
            <person name="Fortunato A.E."/>
            <person name="Gloeckner G."/>
            <person name="Gruber A."/>
            <person name="Hipkin R."/>
            <person name="Janech M."/>
            <person name="Kroth P."/>
            <person name="Leese F."/>
            <person name="Lindquist E."/>
            <person name="Lyon B.R."/>
            <person name="Martin J."/>
            <person name="Mayer C."/>
            <person name="Parker M."/>
            <person name="Quesneville H."/>
            <person name="Raymond J."/>
            <person name="Uhlig C."/>
            <person name="Valentin K.U."/>
            <person name="Worden A.Z."/>
            <person name="Armbrust E.V."/>
            <person name="Bowler C."/>
            <person name="Green B."/>
            <person name="Moulton V."/>
            <person name="Van Oosterhout C."/>
            <person name="Grigoriev I."/>
        </authorList>
    </citation>
    <scope>NUCLEOTIDE SEQUENCE [LARGE SCALE GENOMIC DNA]</scope>
    <source>
        <strain evidence="8 9">CCMP1102</strain>
    </source>
</reference>
<dbReference type="InterPro" id="IPR006620">
    <property type="entry name" value="Pro_4_hyd_alph"/>
</dbReference>
<feature type="compositionally biased region" description="Basic residues" evidence="6">
    <location>
        <begin position="1"/>
        <end position="11"/>
    </location>
</feature>
<feature type="region of interest" description="Disordered" evidence="6">
    <location>
        <begin position="524"/>
        <end position="561"/>
    </location>
</feature>
<evidence type="ECO:0000313" key="9">
    <source>
        <dbReference type="Proteomes" id="UP000095751"/>
    </source>
</evidence>
<dbReference type="GO" id="GO:0005506">
    <property type="term" value="F:iron ion binding"/>
    <property type="evidence" value="ECO:0007669"/>
    <property type="project" value="InterPro"/>
</dbReference>
<organism evidence="8 9">
    <name type="scientific">Fragilariopsis cylindrus CCMP1102</name>
    <dbReference type="NCBI Taxonomy" id="635003"/>
    <lineage>
        <taxon>Eukaryota</taxon>
        <taxon>Sar</taxon>
        <taxon>Stramenopiles</taxon>
        <taxon>Ochrophyta</taxon>
        <taxon>Bacillariophyta</taxon>
        <taxon>Bacillariophyceae</taxon>
        <taxon>Bacillariophycidae</taxon>
        <taxon>Bacillariales</taxon>
        <taxon>Bacillariaceae</taxon>
        <taxon>Fragilariopsis</taxon>
    </lineage>
</organism>
<feature type="compositionally biased region" description="Low complexity" evidence="6">
    <location>
        <begin position="16"/>
        <end position="27"/>
    </location>
</feature>
<feature type="region of interest" description="Disordered" evidence="6">
    <location>
        <begin position="667"/>
        <end position="689"/>
    </location>
</feature>
<feature type="region of interest" description="Disordered" evidence="6">
    <location>
        <begin position="396"/>
        <end position="419"/>
    </location>
</feature>
<evidence type="ECO:0000256" key="5">
    <source>
        <dbReference type="ARBA" id="ARBA00023004"/>
    </source>
</evidence>
<dbReference type="Proteomes" id="UP000095751">
    <property type="component" value="Unassembled WGS sequence"/>
</dbReference>
<evidence type="ECO:0000256" key="4">
    <source>
        <dbReference type="ARBA" id="ARBA00023002"/>
    </source>
</evidence>
<feature type="region of interest" description="Disordered" evidence="6">
    <location>
        <begin position="256"/>
        <end position="300"/>
    </location>
</feature>
<keyword evidence="2" id="KW-0479">Metal-binding</keyword>
<feature type="compositionally biased region" description="Low complexity" evidence="6">
    <location>
        <begin position="525"/>
        <end position="542"/>
    </location>
</feature>
<dbReference type="GO" id="GO:0031418">
    <property type="term" value="F:L-ascorbic acid binding"/>
    <property type="evidence" value="ECO:0007669"/>
    <property type="project" value="InterPro"/>
</dbReference>
<dbReference type="InterPro" id="IPR005123">
    <property type="entry name" value="Oxoglu/Fe-dep_dioxygenase_dom"/>
</dbReference>
<dbReference type="AlphaFoldDB" id="A0A1E7FPS6"/>
<accession>A0A1E7FPS6</accession>
<dbReference type="GO" id="GO:0005783">
    <property type="term" value="C:endoplasmic reticulum"/>
    <property type="evidence" value="ECO:0007669"/>
    <property type="project" value="TreeGrafter"/>
</dbReference>
<dbReference type="GO" id="GO:0004656">
    <property type="term" value="F:procollagen-proline 4-dioxygenase activity"/>
    <property type="evidence" value="ECO:0007669"/>
    <property type="project" value="TreeGrafter"/>
</dbReference>
<keyword evidence="4" id="KW-0560">Oxidoreductase</keyword>
<feature type="compositionally biased region" description="Acidic residues" evidence="6">
    <location>
        <begin position="93"/>
        <end position="104"/>
    </location>
</feature>
<feature type="region of interest" description="Disordered" evidence="6">
    <location>
        <begin position="87"/>
        <end position="114"/>
    </location>
</feature>